<organism evidence="1 2">
    <name type="scientific">Actinoplanes friuliensis DSM 7358</name>
    <dbReference type="NCBI Taxonomy" id="1246995"/>
    <lineage>
        <taxon>Bacteria</taxon>
        <taxon>Bacillati</taxon>
        <taxon>Actinomycetota</taxon>
        <taxon>Actinomycetes</taxon>
        <taxon>Micromonosporales</taxon>
        <taxon>Micromonosporaceae</taxon>
        <taxon>Actinoplanes</taxon>
    </lineage>
</organism>
<reference evidence="1 2" key="1">
    <citation type="journal article" date="2014" name="J. Biotechnol.">
        <title>Complete genome sequence of the actinobacterium Actinoplanes friuliensis HAG 010964, producer of the lipopeptide antibiotic friulimycin.</title>
        <authorList>
            <person name="Ruckert C."/>
            <person name="Szczepanowski R."/>
            <person name="Albersmeier A."/>
            <person name="Goesmann A."/>
            <person name="Fischer N."/>
            <person name="Steinkamper A."/>
            <person name="Puhler A."/>
            <person name="Biener R."/>
            <person name="Schwartz D."/>
            <person name="Kalinowski J."/>
        </authorList>
    </citation>
    <scope>NUCLEOTIDE SEQUENCE [LARGE SCALE GENOMIC DNA]</scope>
    <source>
        <strain evidence="1 2">DSM 7358</strain>
    </source>
</reference>
<dbReference type="EMBL" id="CP006272">
    <property type="protein sequence ID" value="AGZ38790.1"/>
    <property type="molecule type" value="Genomic_DNA"/>
</dbReference>
<protein>
    <submittedName>
        <fullName evidence="1">Uncharacterized protein</fullName>
    </submittedName>
</protein>
<name>U5VSU2_9ACTN</name>
<dbReference type="HOGENOM" id="CLU_2476367_0_0_11"/>
<dbReference type="KEGG" id="afs:AFR_02505"/>
<dbReference type="AlphaFoldDB" id="U5VSU2"/>
<evidence type="ECO:0000313" key="1">
    <source>
        <dbReference type="EMBL" id="AGZ38790.1"/>
    </source>
</evidence>
<accession>U5VSU2</accession>
<dbReference type="STRING" id="1246995.AFR_02505"/>
<proteinExistence type="predicted"/>
<evidence type="ECO:0000313" key="2">
    <source>
        <dbReference type="Proteomes" id="UP000017746"/>
    </source>
</evidence>
<keyword evidence="2" id="KW-1185">Reference proteome</keyword>
<sequence length="87" mass="9889">MSWAAAPCHSSSRPSSIASTVRRARDWARRLRSWEMRTLTSSWPILMNDGTRAAPKPVARAMAISTTWVKAAMTMLYWVASESRAYW</sequence>
<dbReference type="Proteomes" id="UP000017746">
    <property type="component" value="Chromosome"/>
</dbReference>
<gene>
    <name evidence="1" type="ORF">AFR_02505</name>
</gene>